<accession>A0A6J5FQN5</accession>
<dbReference type="SUPFAM" id="SSF53448">
    <property type="entry name" value="Nucleotide-diphospho-sugar transferases"/>
    <property type="match status" value="1"/>
</dbReference>
<dbReference type="Pfam" id="PF00535">
    <property type="entry name" value="Glycos_transf_2"/>
    <property type="match status" value="1"/>
</dbReference>
<dbReference type="Proteomes" id="UP000494252">
    <property type="component" value="Unassembled WGS sequence"/>
</dbReference>
<feature type="domain" description="Glycosyltransferase 2-like" evidence="1">
    <location>
        <begin position="37"/>
        <end position="168"/>
    </location>
</feature>
<dbReference type="CDD" id="cd00761">
    <property type="entry name" value="Glyco_tranf_GTA_type"/>
    <property type="match status" value="1"/>
</dbReference>
<dbReference type="InterPro" id="IPR029044">
    <property type="entry name" value="Nucleotide-diphossugar_trans"/>
</dbReference>
<organism evidence="2 3">
    <name type="scientific">Paraburkholderia fynbosensis</name>
    <dbReference type="NCBI Taxonomy" id="1200993"/>
    <lineage>
        <taxon>Bacteria</taxon>
        <taxon>Pseudomonadati</taxon>
        <taxon>Pseudomonadota</taxon>
        <taxon>Betaproteobacteria</taxon>
        <taxon>Burkholderiales</taxon>
        <taxon>Burkholderiaceae</taxon>
        <taxon>Paraburkholderia</taxon>
    </lineage>
</organism>
<dbReference type="Gene3D" id="3.90.550.10">
    <property type="entry name" value="Spore Coat Polysaccharide Biosynthesis Protein SpsA, Chain A"/>
    <property type="match status" value="1"/>
</dbReference>
<dbReference type="PANTHER" id="PTHR22916">
    <property type="entry name" value="GLYCOSYLTRANSFERASE"/>
    <property type="match status" value="1"/>
</dbReference>
<dbReference type="AlphaFoldDB" id="A0A6J5FQN5"/>
<dbReference type="InterPro" id="IPR001173">
    <property type="entry name" value="Glyco_trans_2-like"/>
</dbReference>
<gene>
    <name evidence="2" type="ORF">LMG27177_01810</name>
</gene>
<dbReference type="EMBL" id="CADIKI010000004">
    <property type="protein sequence ID" value="CAB3785303.1"/>
    <property type="molecule type" value="Genomic_DNA"/>
</dbReference>
<keyword evidence="3" id="KW-1185">Reference proteome</keyword>
<evidence type="ECO:0000313" key="3">
    <source>
        <dbReference type="Proteomes" id="UP000494252"/>
    </source>
</evidence>
<evidence type="ECO:0000313" key="2">
    <source>
        <dbReference type="EMBL" id="CAB3785303.1"/>
    </source>
</evidence>
<name>A0A6J5FQN5_9BURK</name>
<protein>
    <recommendedName>
        <fullName evidence="1">Glycosyltransferase 2-like domain-containing protein</fullName>
    </recommendedName>
</protein>
<reference evidence="2 3" key="1">
    <citation type="submission" date="2020-04" db="EMBL/GenBank/DDBJ databases">
        <authorList>
            <person name="De Canck E."/>
        </authorList>
    </citation>
    <scope>NUCLEOTIDE SEQUENCE [LARGE SCALE GENOMIC DNA]</scope>
    <source>
        <strain evidence="2 3">LMG 27177</strain>
    </source>
</reference>
<dbReference type="PANTHER" id="PTHR22916:SF3">
    <property type="entry name" value="UDP-GLCNAC:BETAGAL BETA-1,3-N-ACETYLGLUCOSAMINYLTRANSFERASE-LIKE PROTEIN 1"/>
    <property type="match status" value="1"/>
</dbReference>
<sequence>MSYNARPSPNDGASLRTHAPGMTINTYTSRYDAPLLTIVVAAYNVEGYIEEALASVLRQPYGDAIRLVVVDDGSTDDTCAAVQAAMKRDGRNHVELIRQDNAGVSAARNRGMAAVTTPYVGFLDGDDIYLDGFSAAVIPQLADLAWDMVEYNVTIIDDDGRRLEDIEIVPAGSEGGKRMDDAGRRQFVDLFHTFVWARVFRTSLFDIAPFPVARHYEDMAVMPSIYMRARSVFRISSPLLGYRRRFGSITQRALLRDIKDLRTNGLEALAQCGRSEAADFWLRVFNNNFERACHVGARVDRGSFREALEILFAMAADRRKACSDQGRATSRYVAELGRLHLKVGIDRLVHLLKRIVKKALRRRLDRQARPRRHSIN</sequence>
<proteinExistence type="predicted"/>
<dbReference type="GO" id="GO:0016758">
    <property type="term" value="F:hexosyltransferase activity"/>
    <property type="evidence" value="ECO:0007669"/>
    <property type="project" value="UniProtKB-ARBA"/>
</dbReference>
<evidence type="ECO:0000259" key="1">
    <source>
        <dbReference type="Pfam" id="PF00535"/>
    </source>
</evidence>
<dbReference type="RefSeq" id="WP_246290763.1">
    <property type="nucleotide sequence ID" value="NZ_CADIKI010000004.1"/>
</dbReference>